<feature type="non-terminal residue" evidence="3">
    <location>
        <position position="143"/>
    </location>
</feature>
<evidence type="ECO:0000259" key="2">
    <source>
        <dbReference type="Pfam" id="PF17177"/>
    </source>
</evidence>
<dbReference type="Proteomes" id="UP000664859">
    <property type="component" value="Unassembled WGS sequence"/>
</dbReference>
<dbReference type="InterPro" id="IPR011990">
    <property type="entry name" value="TPR-like_helical_dom_sf"/>
</dbReference>
<sequence length="143" mass="15425">MSQAGVPANLTTYNLAFNACRNSEAVQQADRILASIAAAGVAPNRRTFARVLRACRYSRDWRRAIDVFRDMEANHPVFVDAGMWNCLLEVLSAYPAAESTLDAAAQMAESGFAPTTTTYMVLLQAHATLGDGAAIESVLSSMH</sequence>
<dbReference type="EMBL" id="JAFCMP010000047">
    <property type="protein sequence ID" value="KAG5189583.1"/>
    <property type="molecule type" value="Genomic_DNA"/>
</dbReference>
<reference evidence="3" key="1">
    <citation type="submission" date="2021-02" db="EMBL/GenBank/DDBJ databases">
        <title>First Annotated Genome of the Yellow-green Alga Tribonema minus.</title>
        <authorList>
            <person name="Mahan K.M."/>
        </authorList>
    </citation>
    <scope>NUCLEOTIDE SEQUENCE</scope>
    <source>
        <strain evidence="3">UTEX B ZZ1240</strain>
    </source>
</reference>
<evidence type="ECO:0000313" key="4">
    <source>
        <dbReference type="Proteomes" id="UP000664859"/>
    </source>
</evidence>
<keyword evidence="4" id="KW-1185">Reference proteome</keyword>
<dbReference type="Gene3D" id="1.25.40.10">
    <property type="entry name" value="Tetratricopeptide repeat domain"/>
    <property type="match status" value="1"/>
</dbReference>
<comment type="caution">
    <text evidence="3">The sequence shown here is derived from an EMBL/GenBank/DDBJ whole genome shotgun (WGS) entry which is preliminary data.</text>
</comment>
<dbReference type="PANTHER" id="PTHR47447:SF17">
    <property type="entry name" value="OS12G0638900 PROTEIN"/>
    <property type="match status" value="1"/>
</dbReference>
<dbReference type="Pfam" id="PF17177">
    <property type="entry name" value="PPR_long"/>
    <property type="match status" value="1"/>
</dbReference>
<keyword evidence="1" id="KW-0677">Repeat</keyword>
<evidence type="ECO:0000256" key="1">
    <source>
        <dbReference type="ARBA" id="ARBA00022737"/>
    </source>
</evidence>
<dbReference type="InterPro" id="IPR033443">
    <property type="entry name" value="PROP1-like_PPR_dom"/>
</dbReference>
<dbReference type="OrthoDB" id="411857at2759"/>
<name>A0A835ZAQ1_9STRA</name>
<proteinExistence type="predicted"/>
<feature type="domain" description="PROP1-like PPR" evidence="2">
    <location>
        <begin position="5"/>
        <end position="141"/>
    </location>
</feature>
<organism evidence="3 4">
    <name type="scientific">Tribonema minus</name>
    <dbReference type="NCBI Taxonomy" id="303371"/>
    <lineage>
        <taxon>Eukaryota</taxon>
        <taxon>Sar</taxon>
        <taxon>Stramenopiles</taxon>
        <taxon>Ochrophyta</taxon>
        <taxon>PX clade</taxon>
        <taxon>Xanthophyceae</taxon>
        <taxon>Tribonematales</taxon>
        <taxon>Tribonemataceae</taxon>
        <taxon>Tribonema</taxon>
    </lineage>
</organism>
<protein>
    <recommendedName>
        <fullName evidence="2">PROP1-like PPR domain-containing protein</fullName>
    </recommendedName>
</protein>
<evidence type="ECO:0000313" key="3">
    <source>
        <dbReference type="EMBL" id="KAG5189583.1"/>
    </source>
</evidence>
<accession>A0A835ZAQ1</accession>
<dbReference type="AlphaFoldDB" id="A0A835ZAQ1"/>
<gene>
    <name evidence="3" type="ORF">JKP88DRAFT_176655</name>
</gene>
<dbReference type="PANTHER" id="PTHR47447">
    <property type="entry name" value="OS03G0856100 PROTEIN"/>
    <property type="match status" value="1"/>
</dbReference>